<dbReference type="PATRIC" id="fig|1215343.11.peg.1407"/>
<dbReference type="KEGG" id="lcc:B488_13630"/>
<gene>
    <name evidence="2" type="ordered locus">B488_13630</name>
</gene>
<dbReference type="RefSeq" id="WP_015273780.1">
    <property type="nucleotide sequence ID" value="NC_019907.1"/>
</dbReference>
<dbReference type="InterPro" id="IPR011604">
    <property type="entry name" value="PDDEXK-like_dom_sf"/>
</dbReference>
<dbReference type="Proteomes" id="UP000010799">
    <property type="component" value="Chromosome"/>
</dbReference>
<sequence length="1048" mass="118904">MRDCNQPRIFTIAPGIPFIREMILALLDGRIIESFQYKPSNPLSLASVTIYVPTEQVKQALRSEFLEIIGTTSTILPLIKSLGNTFEEEDFTNQEFKLTPDLNSPLSGIARLLELARLIIVWRNRLPDSIRDIHSNSPIIAPASPADAIWLAKSLAELIDTMEAEEKNLENLHFLNHEKYGDWWILTSEFLKIASQYWRERLSELNLSSPVLHQIALINIEAERLIKEGTKGPVIVAGSTGSVLATSKLISVIAKDPNGAIILPGLDVSMPETLWDIIANDSNSHEKKNFTSATHPQYTLAKLLKYLKIERKNVISLGKLDKKLQLRSFIISQALAPLTEDNTWHVSHSKQENKDFDTAFFDVALIEAKNEREEATAIAVALRLALERPGFKGRKSKAALITADRNLARRVKIELMRFNIEVDDSAGMPLSMTLKGSLLKLLLEATLKPSNPISISSFIKHPLARFGFLEKKLSIAKNALEIIALHSRMNGYGIADLKSWVLEKLSEQKKEKYSPRWRSRLPEDSAELAIELASAITNAVQPLISSLSSQSFKTSEWAYRTACSLESICTDENHNLYNLWSGTEGELLASFFTDIIETDGHIEANGPEWIEIVAALMAGKTVRPKPLRYPRIFLFGTIESRLLDVDTLILGGLNEGIWPSQPPKNPFLSRMMKADIGLEPPEKRIGQAAHDFEMANGTNYLIYTRSLQKESVPTIASRWLQRLLALGGKNFTANLKERGNRYLEWAHLLDVTEKQLPAKRPSPYPLLQIQPKIYSFSEIKKLIHDPYSIYAKKILKLDPMPQLQDEPSLKERGSLFHKIISEFIQDRYNKNTLEFIQAMDYTIESFFEKEKLPPHIELIWKHHFRKIAYSFLVYEENQQPYISQVFSEIHASMDIPSIGITLTGFADRIDILKSGFARIIDYKSGNNPSKNDAKNLIDPQLALEAAALREGAFSLVGCQTPQDLFYIRLKPDFQRDSIVNTDSNKNDATLFIEELSKKALEQLIQFIKLLQNGEKPFISCLRPSKKYNFIDEYHHLARVAEWETNYEE</sequence>
<evidence type="ECO:0000313" key="3">
    <source>
        <dbReference type="Proteomes" id="UP000010799"/>
    </source>
</evidence>
<feature type="domain" description="PD-(D/E)XK endonuclease-like" evidence="1">
    <location>
        <begin position="775"/>
        <end position="998"/>
    </location>
</feature>
<reference evidence="2 3" key="1">
    <citation type="journal article" date="2012" name="Stand. Genomic Sci.">
        <title>Complete genome sequence of Liberibacter crescens BT-1.</title>
        <authorList>
            <person name="Leonard M.T."/>
            <person name="Fagen J.R."/>
            <person name="Davis-Richardson A.G."/>
            <person name="Davis M.J."/>
            <person name="Triplett E.W."/>
        </authorList>
    </citation>
    <scope>NUCLEOTIDE SEQUENCE [LARGE SCALE GENOMIC DNA]</scope>
    <source>
        <strain evidence="2 3">BT-1</strain>
    </source>
</reference>
<proteinExistence type="predicted"/>
<name>L0EWW3_LIBCB</name>
<dbReference type="Gene3D" id="3.90.320.10">
    <property type="match status" value="1"/>
</dbReference>
<evidence type="ECO:0000259" key="1">
    <source>
        <dbReference type="Pfam" id="PF12705"/>
    </source>
</evidence>
<dbReference type="eggNOG" id="COG3893">
    <property type="taxonomic scope" value="Bacteria"/>
</dbReference>
<dbReference type="SUPFAM" id="SSF52540">
    <property type="entry name" value="P-loop containing nucleoside triphosphate hydrolases"/>
    <property type="match status" value="1"/>
</dbReference>
<dbReference type="Pfam" id="PF12705">
    <property type="entry name" value="PDDEXK_1"/>
    <property type="match status" value="1"/>
</dbReference>
<dbReference type="eggNOG" id="COG2887">
    <property type="taxonomic scope" value="Bacteria"/>
</dbReference>
<dbReference type="InterPro" id="IPR014153">
    <property type="entry name" value="Ds_break_AddB"/>
</dbReference>
<organism evidence="2 3">
    <name type="scientific">Liberibacter crescens (strain BT-1)</name>
    <dbReference type="NCBI Taxonomy" id="1215343"/>
    <lineage>
        <taxon>Bacteria</taxon>
        <taxon>Pseudomonadati</taxon>
        <taxon>Pseudomonadota</taxon>
        <taxon>Alphaproteobacteria</taxon>
        <taxon>Hyphomicrobiales</taxon>
        <taxon>Rhizobiaceae</taxon>
        <taxon>Liberibacter</taxon>
    </lineage>
</organism>
<evidence type="ECO:0000313" key="2">
    <source>
        <dbReference type="EMBL" id="AGA65355.1"/>
    </source>
</evidence>
<dbReference type="STRING" id="1215343.B488_13630"/>
<dbReference type="InterPro" id="IPR027417">
    <property type="entry name" value="P-loop_NTPase"/>
</dbReference>
<protein>
    <submittedName>
        <fullName evidence="2">ATP-dependent nuclease subunit B</fullName>
    </submittedName>
</protein>
<dbReference type="NCBIfam" id="TIGR02786">
    <property type="entry name" value="addB_alphas"/>
    <property type="match status" value="1"/>
</dbReference>
<keyword evidence="3" id="KW-1185">Reference proteome</keyword>
<dbReference type="InterPro" id="IPR038726">
    <property type="entry name" value="PDDEXK_AddAB-type"/>
</dbReference>
<dbReference type="HOGENOM" id="CLU_012377_0_0_5"/>
<dbReference type="AlphaFoldDB" id="L0EWW3"/>
<accession>L0EWW3</accession>
<dbReference type="EMBL" id="CP003789">
    <property type="protein sequence ID" value="AGA65355.1"/>
    <property type="molecule type" value="Genomic_DNA"/>
</dbReference>